<keyword evidence="6 15" id="KW-0347">Helicase</keyword>
<feature type="compositionally biased region" description="Acidic residues" evidence="16">
    <location>
        <begin position="415"/>
        <end position="440"/>
    </location>
</feature>
<feature type="domain" description="UvrD-like helicase ATP-binding" evidence="17">
    <location>
        <begin position="59"/>
        <end position="370"/>
    </location>
</feature>
<dbReference type="GO" id="GO:0043138">
    <property type="term" value="F:3'-5' DNA helicase activity"/>
    <property type="evidence" value="ECO:0007669"/>
    <property type="project" value="UniProtKB-EC"/>
</dbReference>
<feature type="domain" description="UvrD-like helicase C-terminal" evidence="18">
    <location>
        <begin position="446"/>
        <end position="747"/>
    </location>
</feature>
<evidence type="ECO:0000256" key="16">
    <source>
        <dbReference type="SAM" id="MobiDB-lite"/>
    </source>
</evidence>
<evidence type="ECO:0000256" key="7">
    <source>
        <dbReference type="ARBA" id="ARBA00022839"/>
    </source>
</evidence>
<evidence type="ECO:0000256" key="9">
    <source>
        <dbReference type="ARBA" id="ARBA00023125"/>
    </source>
</evidence>
<dbReference type="PANTHER" id="PTHR11070:SF59">
    <property type="entry name" value="DNA 3'-5' HELICASE"/>
    <property type="match status" value="1"/>
</dbReference>
<dbReference type="Gene3D" id="3.40.50.300">
    <property type="entry name" value="P-loop containing nucleotide triphosphate hydrolases"/>
    <property type="match status" value="3"/>
</dbReference>
<evidence type="ECO:0000256" key="6">
    <source>
        <dbReference type="ARBA" id="ARBA00022806"/>
    </source>
</evidence>
<organism evidence="19 20">
    <name type="scientific">Actinoalloteichus hoggarensis</name>
    <dbReference type="NCBI Taxonomy" id="1470176"/>
    <lineage>
        <taxon>Bacteria</taxon>
        <taxon>Bacillati</taxon>
        <taxon>Actinomycetota</taxon>
        <taxon>Actinomycetes</taxon>
        <taxon>Pseudonocardiales</taxon>
        <taxon>Pseudonocardiaceae</taxon>
        <taxon>Actinoalloteichus</taxon>
    </lineage>
</organism>
<gene>
    <name evidence="19" type="primary">yjcD</name>
    <name evidence="19" type="ORF">AHOG_04630</name>
</gene>
<comment type="catalytic activity">
    <reaction evidence="14">
        <text>ATP + H2O = ADP + phosphate + H(+)</text>
        <dbReference type="Rhea" id="RHEA:13065"/>
        <dbReference type="ChEBI" id="CHEBI:15377"/>
        <dbReference type="ChEBI" id="CHEBI:15378"/>
        <dbReference type="ChEBI" id="CHEBI:30616"/>
        <dbReference type="ChEBI" id="CHEBI:43474"/>
        <dbReference type="ChEBI" id="CHEBI:456216"/>
        <dbReference type="EC" id="5.6.2.4"/>
    </reaction>
</comment>
<dbReference type="EC" id="5.6.2.4" evidence="13"/>
<keyword evidence="20" id="KW-1185">Reference proteome</keyword>
<evidence type="ECO:0000256" key="4">
    <source>
        <dbReference type="ARBA" id="ARBA00022763"/>
    </source>
</evidence>
<evidence type="ECO:0000256" key="8">
    <source>
        <dbReference type="ARBA" id="ARBA00022840"/>
    </source>
</evidence>
<dbReference type="PROSITE" id="PS51217">
    <property type="entry name" value="UVRD_HELICASE_CTER"/>
    <property type="match status" value="1"/>
</dbReference>
<keyword evidence="9" id="KW-0238">DNA-binding</keyword>
<dbReference type="GO" id="GO:0000725">
    <property type="term" value="P:recombinational repair"/>
    <property type="evidence" value="ECO:0007669"/>
    <property type="project" value="TreeGrafter"/>
</dbReference>
<sequence length="1179" mass="127134">MSTDAAPWLAVAAAPRGEPEITTRAMPRAMMSAAHGCILRVERSSPSLVRRRWTSRRQTGWDALGRRVLDHPGGLLRVLGGPGTGKTTLIAETVADRIRGGVDPESVLVLTAGRPAAQALRSRIATLLTAPDPERGLPRTAREPMVRTLHSYAFAVLRAYSDLAGLPQPRLLPVPDQDAMIRELLRGDVADGAPGWPAALRPALLLPDFAAELRDLLLRTAERGLGPEDLITLGERHGRPEWTAAGRFGQVYEEIAQLGATDPGADHDSGPALDAAELVAQALLTLETEDDLLAAEHARVRHLIVDDAQHLDPQQFRLIRLLGDQAKELILAGDPDQSVFSFRGADPRCLLDADPDGDRTVVLTVDHRMSPAVRGAVRRLTARLPGAGPQRELRAPAAPDELAPEFVDDALPPDPFEDEPPPDPFEEDLPPDPFDGEPPPDDVGTAPPPDLETAVFGRVSEEADPTGPRLPLAPDGVVQVRLLASAAQEAAWVADQLRRARLLHGVPWSEMAVIVRSAARSLPVLRRALLAAGVPMTVPLDEVPLAEQPAVRPLLELLRCADQPSELNPDIAAMLLGSPLGGADALAQRRIRRELRRLALAAGVEKGSGDLLVEVLNEPDRLAGMNAEAAAPVQAVATLLSEARTAIAEGSGVEEVLWRVWQASDLERHWLSQTERRGPAAAQADRDLDAVLALFDAAARHVERRPGLSVGGFVERLRVQRIPGDSLAPRAPQGESVAVLTAHAAAGREWTVVAVPGVQEGSWPDLRLRGSLLGVERLIDVLTGMPYETVSATAPLLAEERRLLVVAASRARHTLLVSAVRGEDEQPSRFLDELDDVTTDSETEARPLYRPPRGLSLPELVGELRRVVCDPLTEPDRRERAARALARLAAERVPGSDPRSWYGLADASTDAPLWVDGDQIRVSPSTVDVLTRCPTRWVVERHGGQDQAELASITGTLVHALVQAAGEGADRESLRRGLDEAWAAVDAGAPWFSRRERRRIEAMLDSFLGWFTTSRSELSQLAVEHDMDVSLPADPEGLWLRIRGRVDRLDSDAQGRPVVIDVKTSRGAVSAKDAEEHPQLAVYQLAASLGAFRDLGADVEPGGARLLYVAKPDGRTGAATERVQPPLDAEGVARWRLTLAEAAESSRGPSYAATENADCTRCPVRTSCALHPSGRQVSE</sequence>
<dbReference type="KEGG" id="ahg:AHOG_04630"/>
<keyword evidence="2" id="KW-0540">Nuclease</keyword>
<dbReference type="Pfam" id="PF12705">
    <property type="entry name" value="PDDEXK_1"/>
    <property type="match status" value="1"/>
</dbReference>
<dbReference type="InterPro" id="IPR013986">
    <property type="entry name" value="DExx_box_DNA_helicase_dom_sf"/>
</dbReference>
<dbReference type="Pfam" id="PF00580">
    <property type="entry name" value="UvrD-helicase"/>
    <property type="match status" value="1"/>
</dbReference>
<evidence type="ECO:0000256" key="2">
    <source>
        <dbReference type="ARBA" id="ARBA00022722"/>
    </source>
</evidence>
<evidence type="ECO:0000256" key="5">
    <source>
        <dbReference type="ARBA" id="ARBA00022801"/>
    </source>
</evidence>
<dbReference type="Gene3D" id="1.10.10.160">
    <property type="match status" value="1"/>
</dbReference>
<dbReference type="AlphaFoldDB" id="A0A221VYF9"/>
<keyword evidence="4" id="KW-0227">DNA damage</keyword>
<comment type="catalytic activity">
    <reaction evidence="12">
        <text>Couples ATP hydrolysis with the unwinding of duplex DNA by translocating in the 3'-5' direction.</text>
        <dbReference type="EC" id="5.6.2.4"/>
    </reaction>
</comment>
<evidence type="ECO:0000259" key="18">
    <source>
        <dbReference type="PROSITE" id="PS51217"/>
    </source>
</evidence>
<reference evidence="19 20" key="1">
    <citation type="submission" date="2017-07" db="EMBL/GenBank/DDBJ databases">
        <title>Complete genome sequence of Actinoalloteichus hoggarensis DSM 45943, type strain of Actinoalloteichus hoggarensis.</title>
        <authorList>
            <person name="Ruckert C."/>
            <person name="Nouioui I."/>
            <person name="Willmese J."/>
            <person name="van Wezel G."/>
            <person name="Klenk H.-P."/>
            <person name="Kalinowski J."/>
            <person name="Zotchev S.B."/>
        </authorList>
    </citation>
    <scope>NUCLEOTIDE SEQUENCE [LARGE SCALE GENOMIC DNA]</scope>
    <source>
        <strain evidence="19 20">DSM 45943</strain>
    </source>
</reference>
<dbReference type="Gene3D" id="3.90.320.10">
    <property type="match status" value="1"/>
</dbReference>
<keyword evidence="3 15" id="KW-0547">Nucleotide-binding</keyword>
<keyword evidence="8 15" id="KW-0067">ATP-binding</keyword>
<dbReference type="SUPFAM" id="SSF52540">
    <property type="entry name" value="P-loop containing nucleoside triphosphate hydrolases"/>
    <property type="match status" value="1"/>
</dbReference>
<dbReference type="PANTHER" id="PTHR11070">
    <property type="entry name" value="UVRD / RECB / PCRA DNA HELICASE FAMILY MEMBER"/>
    <property type="match status" value="1"/>
</dbReference>
<dbReference type="GO" id="GO:0005829">
    <property type="term" value="C:cytosol"/>
    <property type="evidence" value="ECO:0007669"/>
    <property type="project" value="TreeGrafter"/>
</dbReference>
<comment type="similarity">
    <text evidence="1">Belongs to the helicase family. UvrD subfamily.</text>
</comment>
<feature type="binding site" evidence="15">
    <location>
        <begin position="80"/>
        <end position="87"/>
    </location>
    <ligand>
        <name>ATP</name>
        <dbReference type="ChEBI" id="CHEBI:30616"/>
    </ligand>
</feature>
<dbReference type="InterPro" id="IPR000212">
    <property type="entry name" value="DNA_helicase_UvrD/REP"/>
</dbReference>
<dbReference type="GO" id="GO:0004527">
    <property type="term" value="F:exonuclease activity"/>
    <property type="evidence" value="ECO:0007669"/>
    <property type="project" value="UniProtKB-KW"/>
</dbReference>
<evidence type="ECO:0000256" key="14">
    <source>
        <dbReference type="ARBA" id="ARBA00048988"/>
    </source>
</evidence>
<keyword evidence="7" id="KW-0269">Exonuclease</keyword>
<dbReference type="GO" id="GO:0003677">
    <property type="term" value="F:DNA binding"/>
    <property type="evidence" value="ECO:0007669"/>
    <property type="project" value="UniProtKB-KW"/>
</dbReference>
<dbReference type="Proteomes" id="UP000204221">
    <property type="component" value="Chromosome"/>
</dbReference>
<evidence type="ECO:0000256" key="13">
    <source>
        <dbReference type="ARBA" id="ARBA00034808"/>
    </source>
</evidence>
<dbReference type="PROSITE" id="PS51198">
    <property type="entry name" value="UVRD_HELICASE_ATP_BIND"/>
    <property type="match status" value="1"/>
</dbReference>
<evidence type="ECO:0000256" key="11">
    <source>
        <dbReference type="ARBA" id="ARBA00023235"/>
    </source>
</evidence>
<dbReference type="Gene3D" id="1.10.486.10">
    <property type="entry name" value="PCRA, domain 4"/>
    <property type="match status" value="1"/>
</dbReference>
<dbReference type="InterPro" id="IPR027417">
    <property type="entry name" value="P-loop_NTPase"/>
</dbReference>
<evidence type="ECO:0000256" key="10">
    <source>
        <dbReference type="ARBA" id="ARBA00023204"/>
    </source>
</evidence>
<proteinExistence type="inferred from homology"/>
<accession>A0A221VYF9</accession>
<keyword evidence="10" id="KW-0234">DNA repair</keyword>
<dbReference type="EMBL" id="CP022521">
    <property type="protein sequence ID" value="ASO18582.1"/>
    <property type="molecule type" value="Genomic_DNA"/>
</dbReference>
<dbReference type="Pfam" id="PF13361">
    <property type="entry name" value="UvrD_C"/>
    <property type="match status" value="1"/>
</dbReference>
<dbReference type="GO" id="GO:0005524">
    <property type="term" value="F:ATP binding"/>
    <property type="evidence" value="ECO:0007669"/>
    <property type="project" value="UniProtKB-UniRule"/>
</dbReference>
<evidence type="ECO:0000256" key="3">
    <source>
        <dbReference type="ARBA" id="ARBA00022741"/>
    </source>
</evidence>
<evidence type="ECO:0000256" key="12">
    <source>
        <dbReference type="ARBA" id="ARBA00034617"/>
    </source>
</evidence>
<dbReference type="GO" id="GO:0033202">
    <property type="term" value="C:DNA helicase complex"/>
    <property type="evidence" value="ECO:0007669"/>
    <property type="project" value="TreeGrafter"/>
</dbReference>
<dbReference type="InterPro" id="IPR011604">
    <property type="entry name" value="PDDEXK-like_dom_sf"/>
</dbReference>
<keyword evidence="11" id="KW-0413">Isomerase</keyword>
<evidence type="ECO:0000256" key="1">
    <source>
        <dbReference type="ARBA" id="ARBA00009922"/>
    </source>
</evidence>
<evidence type="ECO:0000256" key="15">
    <source>
        <dbReference type="PROSITE-ProRule" id="PRU00560"/>
    </source>
</evidence>
<feature type="region of interest" description="Disordered" evidence="16">
    <location>
        <begin position="405"/>
        <end position="452"/>
    </location>
</feature>
<name>A0A221VYF9_9PSEU</name>
<keyword evidence="5 15" id="KW-0378">Hydrolase</keyword>
<evidence type="ECO:0000259" key="17">
    <source>
        <dbReference type="PROSITE" id="PS51198"/>
    </source>
</evidence>
<dbReference type="InterPro" id="IPR014016">
    <property type="entry name" value="UvrD-like_ATP-bd"/>
</dbReference>
<dbReference type="InterPro" id="IPR038726">
    <property type="entry name" value="PDDEXK_AddAB-type"/>
</dbReference>
<evidence type="ECO:0000313" key="20">
    <source>
        <dbReference type="Proteomes" id="UP000204221"/>
    </source>
</evidence>
<dbReference type="GO" id="GO:0016887">
    <property type="term" value="F:ATP hydrolysis activity"/>
    <property type="evidence" value="ECO:0007669"/>
    <property type="project" value="RHEA"/>
</dbReference>
<dbReference type="InterPro" id="IPR014017">
    <property type="entry name" value="DNA_helicase_UvrD-like_C"/>
</dbReference>
<evidence type="ECO:0000313" key="19">
    <source>
        <dbReference type="EMBL" id="ASO18582.1"/>
    </source>
</evidence>
<protein>
    <recommendedName>
        <fullName evidence="13">DNA 3'-5' helicase</fullName>
        <ecNumber evidence="13">5.6.2.4</ecNumber>
    </recommendedName>
</protein>